<dbReference type="AlphaFoldDB" id="A0A839QNL3"/>
<evidence type="ECO:0000313" key="1">
    <source>
        <dbReference type="EMBL" id="MBB2997507.1"/>
    </source>
</evidence>
<gene>
    <name evidence="1" type="ORF">E9229_003779</name>
</gene>
<evidence type="ECO:0008006" key="3">
    <source>
        <dbReference type="Google" id="ProtNLM"/>
    </source>
</evidence>
<keyword evidence="2" id="KW-1185">Reference proteome</keyword>
<sequence length="254" mass="28865">MPDLNRKPPTAVRRALRREVGFGCPVEGCGIPYLEYHHFDPEWHVEKHHRPDGMIALCSTHHAKADAWTVEQCRELKQNPHTAEVSGRFEWMRREVVAIVGGNYYHETPKMVVFRDQPIIWFERDERGYLLLSIRMLSTSGQPRTNLIANDWEILGEPIEVDSPPNGSFLQVKYTNGDEVGIRFKKWESAEKLREIHPRILVLGDQITFPLVTAEVNLAVGGTDIRFSSKKSDLGGMQMQGNVMSRCGVGLAFG</sequence>
<reference evidence="1 2" key="1">
    <citation type="submission" date="2020-08" db="EMBL/GenBank/DDBJ databases">
        <title>Sequencing the genomes of 1000 actinobacteria strains.</title>
        <authorList>
            <person name="Klenk H.-P."/>
        </authorList>
    </citation>
    <scope>NUCLEOTIDE SEQUENCE [LARGE SCALE GENOMIC DNA]</scope>
    <source>
        <strain evidence="1 2">DSM 22826</strain>
    </source>
</reference>
<evidence type="ECO:0000313" key="2">
    <source>
        <dbReference type="Proteomes" id="UP000523000"/>
    </source>
</evidence>
<accession>A0A839QNL3</accession>
<proteinExistence type="predicted"/>
<dbReference type="RefSeq" id="WP_183513166.1">
    <property type="nucleotide sequence ID" value="NZ_BAABGK010000037.1"/>
</dbReference>
<comment type="caution">
    <text evidence="1">The sequence shown here is derived from an EMBL/GenBank/DDBJ whole genome shotgun (WGS) entry which is preliminary data.</text>
</comment>
<dbReference type="EMBL" id="JACHVS010000003">
    <property type="protein sequence ID" value="MBB2997507.1"/>
    <property type="molecule type" value="Genomic_DNA"/>
</dbReference>
<organism evidence="1 2">
    <name type="scientific">Paeniglutamicibacter cryotolerans</name>
    <dbReference type="NCBI Taxonomy" id="670079"/>
    <lineage>
        <taxon>Bacteria</taxon>
        <taxon>Bacillati</taxon>
        <taxon>Actinomycetota</taxon>
        <taxon>Actinomycetes</taxon>
        <taxon>Micrococcales</taxon>
        <taxon>Micrococcaceae</taxon>
        <taxon>Paeniglutamicibacter</taxon>
    </lineage>
</organism>
<dbReference type="Proteomes" id="UP000523000">
    <property type="component" value="Unassembled WGS sequence"/>
</dbReference>
<name>A0A839QNL3_9MICC</name>
<protein>
    <recommendedName>
        <fullName evidence="3">HNH endonuclease</fullName>
    </recommendedName>
</protein>